<feature type="binding site" evidence="6">
    <location>
        <position position="233"/>
    </location>
    <ligand>
        <name>a divalent metal cation</name>
        <dbReference type="ChEBI" id="CHEBI:60240"/>
        <label>1</label>
    </ligand>
</feature>
<dbReference type="InterPro" id="IPR002467">
    <property type="entry name" value="Pept_M24A_MAP1"/>
</dbReference>
<evidence type="ECO:0000256" key="3">
    <source>
        <dbReference type="ARBA" id="ARBA00022670"/>
    </source>
</evidence>
<dbReference type="Proteomes" id="UP000237040">
    <property type="component" value="Unassembled WGS sequence"/>
</dbReference>
<keyword evidence="3 6" id="KW-0645">Protease</keyword>
<dbReference type="Pfam" id="PF00557">
    <property type="entry name" value="Peptidase_M24"/>
    <property type="match status" value="1"/>
</dbReference>
<dbReference type="PRINTS" id="PR00599">
    <property type="entry name" value="MAPEPTIDASE"/>
</dbReference>
<dbReference type="InterPro" id="IPR000994">
    <property type="entry name" value="Pept_M24"/>
</dbReference>
<evidence type="ECO:0000256" key="2">
    <source>
        <dbReference type="ARBA" id="ARBA00022438"/>
    </source>
</evidence>
<evidence type="ECO:0000256" key="1">
    <source>
        <dbReference type="ARBA" id="ARBA00002521"/>
    </source>
</evidence>
<feature type="binding site" evidence="6">
    <location>
        <position position="105"/>
    </location>
    <ligand>
        <name>a divalent metal cation</name>
        <dbReference type="ChEBI" id="CHEBI:60240"/>
        <label>1</label>
    </ligand>
</feature>
<dbReference type="AlphaFoldDB" id="A0A2J6WDP3"/>
<proteinExistence type="inferred from homology"/>
<dbReference type="PANTHER" id="PTHR43330:SF27">
    <property type="entry name" value="METHIONINE AMINOPEPTIDASE"/>
    <property type="match status" value="1"/>
</dbReference>
<dbReference type="GO" id="GO:0046872">
    <property type="term" value="F:metal ion binding"/>
    <property type="evidence" value="ECO:0007669"/>
    <property type="project" value="UniProtKB-UniRule"/>
</dbReference>
<comment type="cofactor">
    <cofactor evidence="6">
        <name>Co(2+)</name>
        <dbReference type="ChEBI" id="CHEBI:48828"/>
    </cofactor>
    <cofactor evidence="6">
        <name>Zn(2+)</name>
        <dbReference type="ChEBI" id="CHEBI:29105"/>
    </cofactor>
    <cofactor evidence="6">
        <name>Mn(2+)</name>
        <dbReference type="ChEBI" id="CHEBI:29035"/>
    </cofactor>
    <cofactor evidence="6">
        <name>Fe(2+)</name>
        <dbReference type="ChEBI" id="CHEBI:29033"/>
    </cofactor>
    <text evidence="6">Binds 2 divalent metal cations per subunit. Has a high-affinity and a low affinity metal-binding site. The true nature of the physiological cofactor is under debate. The enzyme is active with cobalt, zinc, manganese or divalent iron ions. Most likely, methionine aminopeptidases function as mononuclear Fe(2+)-metalloproteases under physiological conditions, and the catalytically relevant metal-binding site has been assigned to the histidine-containing high-affinity site.</text>
</comment>
<dbReference type="RefSeq" id="WP_424586878.1">
    <property type="nucleotide sequence ID" value="NZ_JBNARP010000026.1"/>
</dbReference>
<dbReference type="EMBL" id="PNIL01000064">
    <property type="protein sequence ID" value="PMP66772.1"/>
    <property type="molecule type" value="Genomic_DNA"/>
</dbReference>
<feature type="domain" description="Peptidase M24" evidence="8">
    <location>
        <begin position="11"/>
        <end position="238"/>
    </location>
</feature>
<feature type="binding site" evidence="6">
    <location>
        <position position="94"/>
    </location>
    <ligand>
        <name>a divalent metal cation</name>
        <dbReference type="ChEBI" id="CHEBI:60240"/>
        <label>1</label>
    </ligand>
</feature>
<organism evidence="9 10">
    <name type="scientific">Caldisericum exile</name>
    <dbReference type="NCBI Taxonomy" id="693075"/>
    <lineage>
        <taxon>Bacteria</taxon>
        <taxon>Pseudomonadati</taxon>
        <taxon>Caldisericota/Cryosericota group</taxon>
        <taxon>Caldisericota</taxon>
        <taxon>Caldisericia</taxon>
        <taxon>Caldisericales</taxon>
        <taxon>Caldisericaceae</taxon>
        <taxon>Caldisericum</taxon>
    </lineage>
</organism>
<protein>
    <recommendedName>
        <fullName evidence="6 7">Methionine aminopeptidase</fullName>
        <shortName evidence="6">MAP</shortName>
        <shortName evidence="6">MetAP</shortName>
        <ecNumber evidence="6 7">3.4.11.18</ecNumber>
    </recommendedName>
    <alternativeName>
        <fullName evidence="6">Peptidase M</fullName>
    </alternativeName>
</protein>
<feature type="binding site" evidence="6">
    <location>
        <position position="105"/>
    </location>
    <ligand>
        <name>a divalent metal cation</name>
        <dbReference type="ChEBI" id="CHEBI:60240"/>
        <label>2</label>
        <note>catalytic</note>
    </ligand>
</feature>
<keyword evidence="4 6" id="KW-0479">Metal-binding</keyword>
<dbReference type="EC" id="3.4.11.18" evidence="6 7"/>
<evidence type="ECO:0000313" key="9">
    <source>
        <dbReference type="EMBL" id="PMP66772.1"/>
    </source>
</evidence>
<comment type="catalytic activity">
    <reaction evidence="6 7">
        <text>Release of N-terminal amino acids, preferentially methionine, from peptides and arylamides.</text>
        <dbReference type="EC" id="3.4.11.18"/>
    </reaction>
</comment>
<comment type="similarity">
    <text evidence="6">Belongs to the peptidase M24A family. Methionine aminopeptidase type 1 subfamily.</text>
</comment>
<dbReference type="InterPro" id="IPR036005">
    <property type="entry name" value="Creatinase/aminopeptidase-like"/>
</dbReference>
<feature type="binding site" evidence="6">
    <location>
        <position position="176"/>
    </location>
    <ligand>
        <name>substrate</name>
    </ligand>
</feature>
<dbReference type="CDD" id="cd01086">
    <property type="entry name" value="MetAP1"/>
    <property type="match status" value="1"/>
</dbReference>
<evidence type="ECO:0000256" key="6">
    <source>
        <dbReference type="HAMAP-Rule" id="MF_01974"/>
    </source>
</evidence>
<dbReference type="PROSITE" id="PS00680">
    <property type="entry name" value="MAP_1"/>
    <property type="match status" value="1"/>
</dbReference>
<dbReference type="GO" id="GO:0070006">
    <property type="term" value="F:metalloaminopeptidase activity"/>
    <property type="evidence" value="ECO:0007669"/>
    <property type="project" value="UniProtKB-UniRule"/>
</dbReference>
<reference evidence="9 10" key="1">
    <citation type="submission" date="2018-01" db="EMBL/GenBank/DDBJ databases">
        <title>Metagenomic assembled genomes from two thermal pools in the Uzon Caldera, Kamchatka, Russia.</title>
        <authorList>
            <person name="Wilkins L."/>
            <person name="Ettinger C."/>
        </authorList>
    </citation>
    <scope>NUCLEOTIDE SEQUENCE [LARGE SCALE GENOMIC DNA]</scope>
    <source>
        <strain evidence="9">ZAV-07</strain>
    </source>
</reference>
<feature type="binding site" evidence="6">
    <location>
        <position position="233"/>
    </location>
    <ligand>
        <name>a divalent metal cation</name>
        <dbReference type="ChEBI" id="CHEBI:60240"/>
        <label>2</label>
        <note>catalytic</note>
    </ligand>
</feature>
<accession>A0A2J6WDP3</accession>
<evidence type="ECO:0000259" key="8">
    <source>
        <dbReference type="Pfam" id="PF00557"/>
    </source>
</evidence>
<dbReference type="GO" id="GO:0006508">
    <property type="term" value="P:proteolysis"/>
    <property type="evidence" value="ECO:0007669"/>
    <property type="project" value="UniProtKB-KW"/>
</dbReference>
<dbReference type="SUPFAM" id="SSF55920">
    <property type="entry name" value="Creatinase/aminopeptidase"/>
    <property type="match status" value="1"/>
</dbReference>
<keyword evidence="5 6" id="KW-0378">Hydrolase</keyword>
<gene>
    <name evidence="6 9" type="primary">map</name>
    <name evidence="9" type="ORF">C0189_04500</name>
</gene>
<dbReference type="Gene3D" id="3.90.230.10">
    <property type="entry name" value="Creatinase/methionine aminopeptidase superfamily"/>
    <property type="match status" value="1"/>
</dbReference>
<comment type="caution">
    <text evidence="9">The sequence shown here is derived from an EMBL/GenBank/DDBJ whole genome shotgun (WGS) entry which is preliminary data.</text>
</comment>
<feature type="binding site" evidence="6">
    <location>
        <position position="169"/>
    </location>
    <ligand>
        <name>a divalent metal cation</name>
        <dbReference type="ChEBI" id="CHEBI:60240"/>
        <label>2</label>
        <note>catalytic</note>
    </ligand>
</feature>
<feature type="binding site" evidence="6">
    <location>
        <position position="202"/>
    </location>
    <ligand>
        <name>a divalent metal cation</name>
        <dbReference type="ChEBI" id="CHEBI:60240"/>
        <label>2</label>
        <note>catalytic</note>
    </ligand>
</feature>
<keyword evidence="2 6" id="KW-0031">Aminopeptidase</keyword>
<evidence type="ECO:0000313" key="10">
    <source>
        <dbReference type="Proteomes" id="UP000237040"/>
    </source>
</evidence>
<dbReference type="GO" id="GO:0005829">
    <property type="term" value="C:cytosol"/>
    <property type="evidence" value="ECO:0007669"/>
    <property type="project" value="TreeGrafter"/>
</dbReference>
<evidence type="ECO:0000256" key="5">
    <source>
        <dbReference type="ARBA" id="ARBA00022801"/>
    </source>
</evidence>
<name>A0A2J6WDP3_9BACT</name>
<feature type="binding site" evidence="6">
    <location>
        <position position="77"/>
    </location>
    <ligand>
        <name>substrate</name>
    </ligand>
</feature>
<comment type="subunit">
    <text evidence="6">Monomer.</text>
</comment>
<evidence type="ECO:0000256" key="7">
    <source>
        <dbReference type="RuleBase" id="RU003653"/>
    </source>
</evidence>
<sequence length="248" mass="27283">MIVIKTKEEIEKMRKSGKILRLVLDMVKEKIEPGIKTIELDKFAEDKIYELGGIPAFKGYRGFPNALCISINDEVIHGIPSDRLIQDGDLVKIDGGVILDGYYSDAAFTKIAGTPKNDTDVKLVEVVEKAFFEAVAVIHVGAHLYDIGYSIQKFVESNGFSVLRDYTGHGIGRNLHEDPSVPNYGKPGTGIPLRAGMTLAIEPMITAGSYKVYTDKNGWTVKTVDGSNSAHFEHTIAILEDRVELLTV</sequence>
<dbReference type="InterPro" id="IPR001714">
    <property type="entry name" value="Pept_M24_MAP"/>
</dbReference>
<comment type="function">
    <text evidence="1 6">Removes the N-terminal methionine from nascent proteins. The N-terminal methionine is often cleaved when the second residue in the primary sequence is small and uncharged (Met-Ala-, Cys, Gly, Pro, Ser, Thr, or Val). Requires deformylation of the N(alpha)-formylated initiator methionine before it can be hydrolyzed.</text>
</comment>
<dbReference type="NCBIfam" id="TIGR00500">
    <property type="entry name" value="met_pdase_I"/>
    <property type="match status" value="1"/>
</dbReference>
<dbReference type="GO" id="GO:0004239">
    <property type="term" value="F:initiator methionyl aminopeptidase activity"/>
    <property type="evidence" value="ECO:0007669"/>
    <property type="project" value="UniProtKB-UniRule"/>
</dbReference>
<dbReference type="PANTHER" id="PTHR43330">
    <property type="entry name" value="METHIONINE AMINOPEPTIDASE"/>
    <property type="match status" value="1"/>
</dbReference>
<dbReference type="HAMAP" id="MF_01974">
    <property type="entry name" value="MetAP_1"/>
    <property type="match status" value="1"/>
</dbReference>
<evidence type="ECO:0000256" key="4">
    <source>
        <dbReference type="ARBA" id="ARBA00022723"/>
    </source>
</evidence>